<evidence type="ECO:0000313" key="1">
    <source>
        <dbReference type="EMBL" id="GII31121.1"/>
    </source>
</evidence>
<reference evidence="1 2" key="1">
    <citation type="submission" date="2021-01" db="EMBL/GenBank/DDBJ databases">
        <title>Whole genome shotgun sequence of Planotetraspora mira NBRC 15435.</title>
        <authorList>
            <person name="Komaki H."/>
            <person name="Tamura T."/>
        </authorList>
    </citation>
    <scope>NUCLEOTIDE SEQUENCE [LARGE SCALE GENOMIC DNA]</scope>
    <source>
        <strain evidence="1 2">NBRC 15435</strain>
    </source>
</reference>
<evidence type="ECO:0000313" key="2">
    <source>
        <dbReference type="Proteomes" id="UP000650628"/>
    </source>
</evidence>
<keyword evidence="2" id="KW-1185">Reference proteome</keyword>
<dbReference type="Proteomes" id="UP000650628">
    <property type="component" value="Unassembled WGS sequence"/>
</dbReference>
<proteinExistence type="predicted"/>
<comment type="caution">
    <text evidence="1">The sequence shown here is derived from an EMBL/GenBank/DDBJ whole genome shotgun (WGS) entry which is preliminary data.</text>
</comment>
<accession>A0A8J3TRU0</accession>
<name>A0A8J3TRU0_9ACTN</name>
<dbReference type="RefSeq" id="WP_203955066.1">
    <property type="nucleotide sequence ID" value="NZ_BOOO01000023.1"/>
</dbReference>
<gene>
    <name evidence="1" type="ORF">Pmi06nite_45630</name>
</gene>
<dbReference type="AlphaFoldDB" id="A0A8J3TRU0"/>
<organism evidence="1 2">
    <name type="scientific">Planotetraspora mira</name>
    <dbReference type="NCBI Taxonomy" id="58121"/>
    <lineage>
        <taxon>Bacteria</taxon>
        <taxon>Bacillati</taxon>
        <taxon>Actinomycetota</taxon>
        <taxon>Actinomycetes</taxon>
        <taxon>Streptosporangiales</taxon>
        <taxon>Streptosporangiaceae</taxon>
        <taxon>Planotetraspora</taxon>
    </lineage>
</organism>
<sequence length="185" mass="18891">MTTPMILGIDSGSRTVTEAEHLLHTVVEVLGLPSDVVGCTHFVSTGMPHVACSVTVPAQVDLALLPEDVSASLGESRTGSDPDGAALAAAAHASRASGRIVMFPGRDELVGTVTVGELVERSAVARVRVLAQSEPADAALAVATNGFVRPVWEDGVMTLLTMPASGGMLMPAEVPNPTPCCGDHG</sequence>
<protein>
    <submittedName>
        <fullName evidence="1">Uncharacterized protein</fullName>
    </submittedName>
</protein>
<dbReference type="EMBL" id="BOOO01000023">
    <property type="protein sequence ID" value="GII31121.1"/>
    <property type="molecule type" value="Genomic_DNA"/>
</dbReference>